<dbReference type="Gene3D" id="3.30.710.10">
    <property type="entry name" value="Potassium Channel Kv1.1, Chain A"/>
    <property type="match status" value="1"/>
</dbReference>
<dbReference type="AlphaFoldDB" id="A0A9W8MCU3"/>
<gene>
    <name evidence="1" type="ORF">H1R20_g12648</name>
</gene>
<proteinExistence type="predicted"/>
<comment type="caution">
    <text evidence="1">The sequence shown here is derived from an EMBL/GenBank/DDBJ whole genome shotgun (WGS) entry which is preliminary data.</text>
</comment>
<evidence type="ECO:0000313" key="2">
    <source>
        <dbReference type="Proteomes" id="UP001140091"/>
    </source>
</evidence>
<protein>
    <recommendedName>
        <fullName evidence="3">BTB domain-containing protein</fullName>
    </recommendedName>
</protein>
<accession>A0A9W8MCU3</accession>
<dbReference type="OrthoDB" id="2593747at2759"/>
<sequence>MMNEECSLWNTVFFKVEDTIFQVPQHRFTEHSEVFADMFLLPQAGDAESVEGKDKEHPIRLESYKAADFKALVKLLYPLPAISDSYSLTKDEWVGVLNLSTRWHMRKMRDYAISNLSKMSLTSIEKVTLARDHEVAKWLKEGLNEIVNNKNGLKPDELKCHLGLETAFRLMWIQNQSLNGTPVQSGVVMLKALGCSEMSCASAMFKVPQNCIGCSRRILPDDPEAIYLCHNASVLVRDVSTSGPARTQFLVKLADLRCRYCLVCPLVCHPNSGYGCASSSCDNIVCGAGSFSLLLGDGAPQKAKSDQNIDEVFKEEIASYESWDQ</sequence>
<feature type="non-terminal residue" evidence="1">
    <location>
        <position position="1"/>
    </location>
</feature>
<dbReference type="Proteomes" id="UP001140091">
    <property type="component" value="Unassembled WGS sequence"/>
</dbReference>
<organism evidence="1 2">
    <name type="scientific">Candolleomyces eurysporus</name>
    <dbReference type="NCBI Taxonomy" id="2828524"/>
    <lineage>
        <taxon>Eukaryota</taxon>
        <taxon>Fungi</taxon>
        <taxon>Dikarya</taxon>
        <taxon>Basidiomycota</taxon>
        <taxon>Agaricomycotina</taxon>
        <taxon>Agaricomycetes</taxon>
        <taxon>Agaricomycetidae</taxon>
        <taxon>Agaricales</taxon>
        <taxon>Agaricineae</taxon>
        <taxon>Psathyrellaceae</taxon>
        <taxon>Candolleomyces</taxon>
    </lineage>
</organism>
<dbReference type="InterPro" id="IPR011333">
    <property type="entry name" value="SKP1/BTB/POZ_sf"/>
</dbReference>
<evidence type="ECO:0000313" key="1">
    <source>
        <dbReference type="EMBL" id="KAJ2924443.1"/>
    </source>
</evidence>
<keyword evidence="2" id="KW-1185">Reference proteome</keyword>
<reference evidence="1" key="1">
    <citation type="submission" date="2022-06" db="EMBL/GenBank/DDBJ databases">
        <title>Genome Sequence of Candolleomyces eurysporus.</title>
        <authorList>
            <person name="Buettner E."/>
        </authorList>
    </citation>
    <scope>NUCLEOTIDE SEQUENCE</scope>
    <source>
        <strain evidence="1">VTCC 930004</strain>
    </source>
</reference>
<dbReference type="EMBL" id="JANBPK010001221">
    <property type="protein sequence ID" value="KAJ2924443.1"/>
    <property type="molecule type" value="Genomic_DNA"/>
</dbReference>
<dbReference type="CDD" id="cd18186">
    <property type="entry name" value="BTB_POZ_ZBTB_KLHL-like"/>
    <property type="match status" value="1"/>
</dbReference>
<name>A0A9W8MCU3_9AGAR</name>
<evidence type="ECO:0008006" key="3">
    <source>
        <dbReference type="Google" id="ProtNLM"/>
    </source>
</evidence>